<proteinExistence type="predicted"/>
<reference evidence="2 3" key="1">
    <citation type="journal article" date="2020" name="Nature">
        <title>Six reference-quality genomes reveal evolution of bat adaptations.</title>
        <authorList>
            <person name="Jebb D."/>
            <person name="Huang Z."/>
            <person name="Pippel M."/>
            <person name="Hughes G.M."/>
            <person name="Lavrichenko K."/>
            <person name="Devanna P."/>
            <person name="Winkler S."/>
            <person name="Jermiin L.S."/>
            <person name="Skirmuntt E.C."/>
            <person name="Katzourakis A."/>
            <person name="Burkitt-Gray L."/>
            <person name="Ray D.A."/>
            <person name="Sullivan K.A.M."/>
            <person name="Roscito J.G."/>
            <person name="Kirilenko B.M."/>
            <person name="Davalos L.M."/>
            <person name="Corthals A.P."/>
            <person name="Power M.L."/>
            <person name="Jones G."/>
            <person name="Ransome R.D."/>
            <person name="Dechmann D.K.N."/>
            <person name="Locatelli A.G."/>
            <person name="Puechmaille S.J."/>
            <person name="Fedrigo O."/>
            <person name="Jarvis E.D."/>
            <person name="Hiller M."/>
            <person name="Vernes S.C."/>
            <person name="Myers E.W."/>
            <person name="Teeling E.C."/>
        </authorList>
    </citation>
    <scope>NUCLEOTIDE SEQUENCE [LARGE SCALE GENOMIC DNA]</scope>
    <source>
        <strain evidence="2">MMolMol1</strain>
        <tissue evidence="2">Muscle</tissue>
    </source>
</reference>
<dbReference type="InParanoid" id="A0A7J8GS47"/>
<accession>A0A7J8GS47</accession>
<sequence length="134" mass="14797">MESRQQRRGPAPGPLAEVTSARRGRERAHTGPERQDVRPHRTLHTRSLHHNSRTRKTSKAFSRGLLQPCLRHAVSLPQWERCAPTPSCCRVSGPWDRGQAAAARHNATPPGDPHAATATEPPSWRSPGVSENQS</sequence>
<feature type="compositionally biased region" description="Basic and acidic residues" evidence="1">
    <location>
        <begin position="27"/>
        <end position="39"/>
    </location>
</feature>
<protein>
    <submittedName>
        <fullName evidence="2">Uncharacterized protein</fullName>
    </submittedName>
</protein>
<evidence type="ECO:0000313" key="3">
    <source>
        <dbReference type="Proteomes" id="UP000550707"/>
    </source>
</evidence>
<keyword evidence="3" id="KW-1185">Reference proteome</keyword>
<gene>
    <name evidence="2" type="ORF">HJG59_011393</name>
</gene>
<dbReference type="EMBL" id="JACASF010000008">
    <property type="protein sequence ID" value="KAF6462372.1"/>
    <property type="molecule type" value="Genomic_DNA"/>
</dbReference>
<organism evidence="2 3">
    <name type="scientific">Molossus molossus</name>
    <name type="common">Pallas' mastiff bat</name>
    <name type="synonym">Vespertilio molossus</name>
    <dbReference type="NCBI Taxonomy" id="27622"/>
    <lineage>
        <taxon>Eukaryota</taxon>
        <taxon>Metazoa</taxon>
        <taxon>Chordata</taxon>
        <taxon>Craniata</taxon>
        <taxon>Vertebrata</taxon>
        <taxon>Euteleostomi</taxon>
        <taxon>Mammalia</taxon>
        <taxon>Eutheria</taxon>
        <taxon>Laurasiatheria</taxon>
        <taxon>Chiroptera</taxon>
        <taxon>Yangochiroptera</taxon>
        <taxon>Molossidae</taxon>
        <taxon>Molossus</taxon>
    </lineage>
</organism>
<dbReference type="Proteomes" id="UP000550707">
    <property type="component" value="Unassembled WGS sequence"/>
</dbReference>
<evidence type="ECO:0000313" key="2">
    <source>
        <dbReference type="EMBL" id="KAF6462372.1"/>
    </source>
</evidence>
<feature type="region of interest" description="Disordered" evidence="1">
    <location>
        <begin position="91"/>
        <end position="134"/>
    </location>
</feature>
<evidence type="ECO:0000256" key="1">
    <source>
        <dbReference type="SAM" id="MobiDB-lite"/>
    </source>
</evidence>
<comment type="caution">
    <text evidence="2">The sequence shown here is derived from an EMBL/GenBank/DDBJ whole genome shotgun (WGS) entry which is preliminary data.</text>
</comment>
<dbReference type="AlphaFoldDB" id="A0A7J8GS47"/>
<feature type="region of interest" description="Disordered" evidence="1">
    <location>
        <begin position="1"/>
        <end position="60"/>
    </location>
</feature>
<feature type="compositionally biased region" description="Basic residues" evidence="1">
    <location>
        <begin position="40"/>
        <end position="58"/>
    </location>
</feature>
<name>A0A7J8GS47_MOLMO</name>